<dbReference type="Proteomes" id="UP000278733">
    <property type="component" value="Chromosome"/>
</dbReference>
<dbReference type="EMBL" id="LR134405">
    <property type="protein sequence ID" value="VEH66014.1"/>
    <property type="molecule type" value="Genomic_DNA"/>
</dbReference>
<sequence length="61" mass="7085">MLIYVLYLPVGLSFGYPQYQHIISFFATDASEVGEFLSLIPLKNYAYAFLSCFLLFLFEIF</sequence>
<reference evidence="2 3" key="1">
    <citation type="submission" date="2018-12" db="EMBL/GenBank/DDBJ databases">
        <authorList>
            <consortium name="Pathogen Informatics"/>
        </authorList>
    </citation>
    <scope>NUCLEOTIDE SEQUENCE [LARGE SCALE GENOMIC DNA]</scope>
    <source>
        <strain evidence="2 3">NCTC8284</strain>
    </source>
</reference>
<keyword evidence="1" id="KW-0812">Transmembrane</keyword>
<organism evidence="2 3">
    <name type="scientific">Rodentibacter pneumotropicus</name>
    <dbReference type="NCBI Taxonomy" id="758"/>
    <lineage>
        <taxon>Bacteria</taxon>
        <taxon>Pseudomonadati</taxon>
        <taxon>Pseudomonadota</taxon>
        <taxon>Gammaproteobacteria</taxon>
        <taxon>Pasteurellales</taxon>
        <taxon>Pasteurellaceae</taxon>
        <taxon>Rodentibacter</taxon>
    </lineage>
</organism>
<feature type="transmembrane region" description="Helical" evidence="1">
    <location>
        <begin position="44"/>
        <end position="60"/>
    </location>
</feature>
<dbReference type="AlphaFoldDB" id="A0A3S4W0P7"/>
<protein>
    <submittedName>
        <fullName evidence="2">Uncharacterized protein</fullName>
    </submittedName>
</protein>
<name>A0A3S4W0P7_9PAST</name>
<gene>
    <name evidence="2" type="ORF">NCTC8284_01170</name>
</gene>
<dbReference type="KEGG" id="rpne:NCTC8284_01170"/>
<evidence type="ECO:0000313" key="2">
    <source>
        <dbReference type="EMBL" id="VEH66014.1"/>
    </source>
</evidence>
<evidence type="ECO:0000256" key="1">
    <source>
        <dbReference type="SAM" id="Phobius"/>
    </source>
</evidence>
<keyword evidence="1" id="KW-0472">Membrane</keyword>
<keyword evidence="1" id="KW-1133">Transmembrane helix</keyword>
<accession>A0A3S4W0P7</accession>
<proteinExistence type="predicted"/>
<evidence type="ECO:0000313" key="3">
    <source>
        <dbReference type="Proteomes" id="UP000278733"/>
    </source>
</evidence>